<evidence type="ECO:0000256" key="3">
    <source>
        <dbReference type="ARBA" id="ARBA00023163"/>
    </source>
</evidence>
<dbReference type="Pfam" id="PF00392">
    <property type="entry name" value="GntR"/>
    <property type="match status" value="1"/>
</dbReference>
<dbReference type="EnsemblBacteria" id="ABY35988">
    <property type="protein sequence ID" value="ABY35988"/>
    <property type="gene ID" value="Caur_2786"/>
</dbReference>
<organism evidence="5 6">
    <name type="scientific">Chloroflexus aurantiacus (strain ATCC 29366 / DSM 635 / J-10-fl)</name>
    <dbReference type="NCBI Taxonomy" id="324602"/>
    <lineage>
        <taxon>Bacteria</taxon>
        <taxon>Bacillati</taxon>
        <taxon>Chloroflexota</taxon>
        <taxon>Chloroflexia</taxon>
        <taxon>Chloroflexales</taxon>
        <taxon>Chloroflexineae</taxon>
        <taxon>Chloroflexaceae</taxon>
        <taxon>Chloroflexus</taxon>
    </lineage>
</organism>
<keyword evidence="2" id="KW-0238">DNA-binding</keyword>
<accession>A9WKB0</accession>
<name>A9WKB0_CHLAA</name>
<dbReference type="InterPro" id="IPR036388">
    <property type="entry name" value="WH-like_DNA-bd_sf"/>
</dbReference>
<dbReference type="PANTHER" id="PTHR43537:SF24">
    <property type="entry name" value="GLUCONATE OPERON TRANSCRIPTIONAL REPRESSOR"/>
    <property type="match status" value="1"/>
</dbReference>
<evidence type="ECO:0000313" key="6">
    <source>
        <dbReference type="Proteomes" id="UP000002008"/>
    </source>
</evidence>
<dbReference type="GO" id="GO:0003700">
    <property type="term" value="F:DNA-binding transcription factor activity"/>
    <property type="evidence" value="ECO:0000318"/>
    <property type="project" value="GO_Central"/>
</dbReference>
<gene>
    <name evidence="5" type="ordered locus">Caur_2786</name>
</gene>
<dbReference type="InterPro" id="IPR008920">
    <property type="entry name" value="TF_FadR/GntR_C"/>
</dbReference>
<dbReference type="Proteomes" id="UP000002008">
    <property type="component" value="Chromosome"/>
</dbReference>
<reference evidence="6" key="1">
    <citation type="journal article" date="2011" name="BMC Genomics">
        <title>Complete genome sequence of the filamentous anoxygenic phototrophic bacterium Chloroflexus aurantiacus.</title>
        <authorList>
            <person name="Tang K.H."/>
            <person name="Barry K."/>
            <person name="Chertkov O."/>
            <person name="Dalin E."/>
            <person name="Han C.S."/>
            <person name="Hauser L.J."/>
            <person name="Honchak B.M."/>
            <person name="Karbach L.E."/>
            <person name="Land M.L."/>
            <person name="Lapidus A."/>
            <person name="Larimer F.W."/>
            <person name="Mikhailova N."/>
            <person name="Pitluck S."/>
            <person name="Pierson B.K."/>
            <person name="Blankenship R.E."/>
        </authorList>
    </citation>
    <scope>NUCLEOTIDE SEQUENCE [LARGE SCALE GENOMIC DNA]</scope>
    <source>
        <strain evidence="6">ATCC 29366 / DSM 635 / J-10-fl</strain>
    </source>
</reference>
<dbReference type="InterPro" id="IPR036390">
    <property type="entry name" value="WH_DNA-bd_sf"/>
</dbReference>
<dbReference type="GO" id="GO:0000987">
    <property type="term" value="F:cis-regulatory region sequence-specific DNA binding"/>
    <property type="evidence" value="ECO:0000318"/>
    <property type="project" value="GO_Central"/>
</dbReference>
<keyword evidence="1" id="KW-0805">Transcription regulation</keyword>
<dbReference type="GO" id="GO:0006355">
    <property type="term" value="P:regulation of DNA-templated transcription"/>
    <property type="evidence" value="ECO:0000318"/>
    <property type="project" value="GO_Central"/>
</dbReference>
<dbReference type="RefSeq" id="WP_012258641.1">
    <property type="nucleotide sequence ID" value="NC_010175.1"/>
</dbReference>
<keyword evidence="3" id="KW-0804">Transcription</keyword>
<dbReference type="CDD" id="cd07377">
    <property type="entry name" value="WHTH_GntR"/>
    <property type="match status" value="1"/>
</dbReference>
<dbReference type="AlphaFoldDB" id="A9WKB0"/>
<evidence type="ECO:0000256" key="1">
    <source>
        <dbReference type="ARBA" id="ARBA00023015"/>
    </source>
</evidence>
<dbReference type="eggNOG" id="COG1802">
    <property type="taxonomic scope" value="Bacteria"/>
</dbReference>
<dbReference type="InParanoid" id="A9WKB0"/>
<dbReference type="SMART" id="SM00895">
    <property type="entry name" value="FCD"/>
    <property type="match status" value="1"/>
</dbReference>
<dbReference type="EMBL" id="CP000909">
    <property type="protein sequence ID" value="ABY35988.1"/>
    <property type="molecule type" value="Genomic_DNA"/>
</dbReference>
<protein>
    <submittedName>
        <fullName evidence="5">GntR domain protein</fullName>
    </submittedName>
</protein>
<sequence length="231" mass="26700">MSTDPSPHRQLRKLVADQLRAAILEGRYKPGEWLRQEKLAQELNVSQMPVREALKELTAEGLIEHVPYRGVRVIAFSLTDIEDLYEHRAFLESRAAAFAAARISDEELANIAQVLEQMNIYSAPEQVNEYRQLNRTFHQLIFTASGREYLIRTLNQMWATFPTMLIGNFAATAQRPLYKRDETDTLEHLAIFEALKNHQPEAAEQAMRTHILNTVRYLRDSLQRQADLEQP</sequence>
<dbReference type="InterPro" id="IPR011711">
    <property type="entry name" value="GntR_C"/>
</dbReference>
<dbReference type="Gene3D" id="1.10.10.10">
    <property type="entry name" value="Winged helix-like DNA-binding domain superfamily/Winged helix DNA-binding domain"/>
    <property type="match status" value="1"/>
</dbReference>
<evidence type="ECO:0000256" key="2">
    <source>
        <dbReference type="ARBA" id="ARBA00023125"/>
    </source>
</evidence>
<dbReference type="SUPFAM" id="SSF48008">
    <property type="entry name" value="GntR ligand-binding domain-like"/>
    <property type="match status" value="1"/>
</dbReference>
<dbReference type="PANTHER" id="PTHR43537">
    <property type="entry name" value="TRANSCRIPTIONAL REGULATOR, GNTR FAMILY"/>
    <property type="match status" value="1"/>
</dbReference>
<evidence type="ECO:0000313" key="5">
    <source>
        <dbReference type="EMBL" id="ABY35988.1"/>
    </source>
</evidence>
<dbReference type="Gene3D" id="1.20.120.530">
    <property type="entry name" value="GntR ligand-binding domain-like"/>
    <property type="match status" value="1"/>
</dbReference>
<dbReference type="PATRIC" id="fig|324602.8.peg.3136"/>
<dbReference type="HOGENOM" id="CLU_017584_5_5_0"/>
<dbReference type="KEGG" id="cau:Caur_2786"/>
<feature type="domain" description="HTH gntR-type" evidence="4">
    <location>
        <begin position="9"/>
        <end position="76"/>
    </location>
</feature>
<dbReference type="FunCoup" id="A9WKB0">
    <property type="interactions" value="82"/>
</dbReference>
<dbReference type="SUPFAM" id="SSF46785">
    <property type="entry name" value="Winged helix' DNA-binding domain"/>
    <property type="match status" value="1"/>
</dbReference>
<evidence type="ECO:0000259" key="4">
    <source>
        <dbReference type="PROSITE" id="PS50949"/>
    </source>
</evidence>
<dbReference type="STRING" id="324602.Caur_2786"/>
<dbReference type="PROSITE" id="PS50949">
    <property type="entry name" value="HTH_GNTR"/>
    <property type="match status" value="1"/>
</dbReference>
<dbReference type="SMART" id="SM00345">
    <property type="entry name" value="HTH_GNTR"/>
    <property type="match status" value="1"/>
</dbReference>
<dbReference type="Pfam" id="PF07729">
    <property type="entry name" value="FCD"/>
    <property type="match status" value="1"/>
</dbReference>
<dbReference type="InterPro" id="IPR000524">
    <property type="entry name" value="Tscrpt_reg_HTH_GntR"/>
</dbReference>
<keyword evidence="6" id="KW-1185">Reference proteome</keyword>
<proteinExistence type="predicted"/>